<protein>
    <submittedName>
        <fullName evidence="1">Uncharacterized protein</fullName>
    </submittedName>
</protein>
<dbReference type="AlphaFoldDB" id="A0A9D3Z449"/>
<dbReference type="Proteomes" id="UP000828390">
    <property type="component" value="Unassembled WGS sequence"/>
</dbReference>
<reference evidence="1" key="1">
    <citation type="journal article" date="2019" name="bioRxiv">
        <title>The Genome of the Zebra Mussel, Dreissena polymorpha: A Resource for Invasive Species Research.</title>
        <authorList>
            <person name="McCartney M.A."/>
            <person name="Auch B."/>
            <person name="Kono T."/>
            <person name="Mallez S."/>
            <person name="Zhang Y."/>
            <person name="Obille A."/>
            <person name="Becker A."/>
            <person name="Abrahante J.E."/>
            <person name="Garbe J."/>
            <person name="Badalamenti J.P."/>
            <person name="Herman A."/>
            <person name="Mangelson H."/>
            <person name="Liachko I."/>
            <person name="Sullivan S."/>
            <person name="Sone E.D."/>
            <person name="Koren S."/>
            <person name="Silverstein K.A.T."/>
            <person name="Beckman K.B."/>
            <person name="Gohl D.M."/>
        </authorList>
    </citation>
    <scope>NUCLEOTIDE SEQUENCE</scope>
    <source>
        <strain evidence="1">Duluth1</strain>
        <tissue evidence="1">Whole animal</tissue>
    </source>
</reference>
<comment type="caution">
    <text evidence="1">The sequence shown here is derived from an EMBL/GenBank/DDBJ whole genome shotgun (WGS) entry which is preliminary data.</text>
</comment>
<dbReference type="EMBL" id="JAIWYP010000014">
    <property type="protein sequence ID" value="KAH3710411.1"/>
    <property type="molecule type" value="Genomic_DNA"/>
</dbReference>
<evidence type="ECO:0000313" key="1">
    <source>
        <dbReference type="EMBL" id="KAH3710411.1"/>
    </source>
</evidence>
<keyword evidence="2" id="KW-1185">Reference proteome</keyword>
<sequence>MAPANDLPVALCALEVFRGHVVGATDIHYLSHLLMDSSRNQLALFAVGMWTNELQPPHLTRHPEEQGACKVAVHAGFHVDPYRWLRGMPPKSRMEPLS</sequence>
<gene>
    <name evidence="1" type="ORF">DPMN_069891</name>
</gene>
<proteinExistence type="predicted"/>
<reference evidence="1" key="2">
    <citation type="submission" date="2020-11" db="EMBL/GenBank/DDBJ databases">
        <authorList>
            <person name="McCartney M.A."/>
            <person name="Auch B."/>
            <person name="Kono T."/>
            <person name="Mallez S."/>
            <person name="Becker A."/>
            <person name="Gohl D.M."/>
            <person name="Silverstein K.A.T."/>
            <person name="Koren S."/>
            <person name="Bechman K.B."/>
            <person name="Herman A."/>
            <person name="Abrahante J.E."/>
            <person name="Garbe J."/>
        </authorList>
    </citation>
    <scope>NUCLEOTIDE SEQUENCE</scope>
    <source>
        <strain evidence="1">Duluth1</strain>
        <tissue evidence="1">Whole animal</tissue>
    </source>
</reference>
<evidence type="ECO:0000313" key="2">
    <source>
        <dbReference type="Proteomes" id="UP000828390"/>
    </source>
</evidence>
<accession>A0A9D3Z449</accession>
<name>A0A9D3Z449_DREPO</name>
<organism evidence="1 2">
    <name type="scientific">Dreissena polymorpha</name>
    <name type="common">Zebra mussel</name>
    <name type="synonym">Mytilus polymorpha</name>
    <dbReference type="NCBI Taxonomy" id="45954"/>
    <lineage>
        <taxon>Eukaryota</taxon>
        <taxon>Metazoa</taxon>
        <taxon>Spiralia</taxon>
        <taxon>Lophotrochozoa</taxon>
        <taxon>Mollusca</taxon>
        <taxon>Bivalvia</taxon>
        <taxon>Autobranchia</taxon>
        <taxon>Heteroconchia</taxon>
        <taxon>Euheterodonta</taxon>
        <taxon>Imparidentia</taxon>
        <taxon>Neoheterodontei</taxon>
        <taxon>Myida</taxon>
        <taxon>Dreissenoidea</taxon>
        <taxon>Dreissenidae</taxon>
        <taxon>Dreissena</taxon>
    </lineage>
</organism>